<accession>A0A5Y1YGF4</accession>
<keyword evidence="2" id="KW-0472">Membrane</keyword>
<keyword evidence="2" id="KW-1133">Transmembrane helix</keyword>
<evidence type="ECO:0000313" key="3">
    <source>
        <dbReference type="EMBL" id="ECC3917838.1"/>
    </source>
</evidence>
<keyword evidence="2" id="KW-0812">Transmembrane</keyword>
<gene>
    <name evidence="3" type="ORF">CTQ69_28835</name>
</gene>
<protein>
    <submittedName>
        <fullName evidence="3">Conjugal transfer protein TraO</fullName>
    </submittedName>
</protein>
<feature type="non-terminal residue" evidence="3">
    <location>
        <position position="70"/>
    </location>
</feature>
<evidence type="ECO:0000256" key="2">
    <source>
        <dbReference type="SAM" id="Phobius"/>
    </source>
</evidence>
<sequence>MDAEQDAGKSGKKLTSLIGLLLVTILGGGYLALSWFNQDSDGTRSAVNLNSTLTGTGSGVTETPRYRELL</sequence>
<name>A0A5Y1YGF4_SALDZ</name>
<dbReference type="Proteomes" id="UP000839735">
    <property type="component" value="Unassembled WGS sequence"/>
</dbReference>
<feature type="compositionally biased region" description="Polar residues" evidence="1">
    <location>
        <begin position="49"/>
        <end position="61"/>
    </location>
</feature>
<dbReference type="AlphaFoldDB" id="A0A5Y1YGF4"/>
<organism evidence="3">
    <name type="scientific">Salmonella diarizonae</name>
    <dbReference type="NCBI Taxonomy" id="59204"/>
    <lineage>
        <taxon>Bacteria</taxon>
        <taxon>Pseudomonadati</taxon>
        <taxon>Pseudomonadota</taxon>
        <taxon>Gammaproteobacteria</taxon>
        <taxon>Enterobacterales</taxon>
        <taxon>Enterobacteriaceae</taxon>
        <taxon>Salmonella</taxon>
    </lineage>
</organism>
<dbReference type="EMBL" id="AAIBIC010000190">
    <property type="protein sequence ID" value="ECC3917838.1"/>
    <property type="molecule type" value="Genomic_DNA"/>
</dbReference>
<reference evidence="3" key="1">
    <citation type="submission" date="2018-08" db="EMBL/GenBank/DDBJ databases">
        <authorList>
            <person name="Ashton P.M."/>
            <person name="Dallman T."/>
            <person name="Nair S."/>
            <person name="De Pinna E."/>
            <person name="Peters T."/>
            <person name="Grant K."/>
        </authorList>
    </citation>
    <scope>NUCLEOTIDE SEQUENCE [LARGE SCALE GENOMIC DNA]</scope>
    <source>
        <strain evidence="3">294779</strain>
    </source>
</reference>
<feature type="region of interest" description="Disordered" evidence="1">
    <location>
        <begin position="49"/>
        <end position="70"/>
    </location>
</feature>
<feature type="transmembrane region" description="Helical" evidence="2">
    <location>
        <begin position="14"/>
        <end position="36"/>
    </location>
</feature>
<proteinExistence type="predicted"/>
<evidence type="ECO:0000256" key="1">
    <source>
        <dbReference type="SAM" id="MobiDB-lite"/>
    </source>
</evidence>
<comment type="caution">
    <text evidence="3">The sequence shown here is derived from an EMBL/GenBank/DDBJ whole genome shotgun (WGS) entry which is preliminary data.</text>
</comment>